<evidence type="ECO:0000313" key="5">
    <source>
        <dbReference type="EMBL" id="RWR27178.1"/>
    </source>
</evidence>
<evidence type="ECO:0000256" key="2">
    <source>
        <dbReference type="ARBA" id="ARBA00023125"/>
    </source>
</evidence>
<dbReference type="Gene3D" id="1.10.10.10">
    <property type="entry name" value="Winged helix-like DNA-binding domain superfamily/Winged helix DNA-binding domain"/>
    <property type="match status" value="1"/>
</dbReference>
<dbReference type="Pfam" id="PF00392">
    <property type="entry name" value="GntR"/>
    <property type="match status" value="1"/>
</dbReference>
<comment type="caution">
    <text evidence="5">The sequence shown here is derived from an EMBL/GenBank/DDBJ whole genome shotgun (WGS) entry which is preliminary data.</text>
</comment>
<evidence type="ECO:0000256" key="3">
    <source>
        <dbReference type="ARBA" id="ARBA00023163"/>
    </source>
</evidence>
<evidence type="ECO:0000256" key="1">
    <source>
        <dbReference type="ARBA" id="ARBA00023015"/>
    </source>
</evidence>
<evidence type="ECO:0000259" key="4">
    <source>
        <dbReference type="PROSITE" id="PS50949"/>
    </source>
</evidence>
<dbReference type="InterPro" id="IPR008920">
    <property type="entry name" value="TF_FadR/GntR_C"/>
</dbReference>
<dbReference type="SUPFAM" id="SSF48008">
    <property type="entry name" value="GntR ligand-binding domain-like"/>
    <property type="match status" value="1"/>
</dbReference>
<feature type="domain" description="HTH gntR-type" evidence="4">
    <location>
        <begin position="13"/>
        <end position="80"/>
    </location>
</feature>
<name>A0A443K340_9RHOB</name>
<dbReference type="SMART" id="SM00895">
    <property type="entry name" value="FCD"/>
    <property type="match status" value="1"/>
</dbReference>
<dbReference type="RefSeq" id="WP_128233714.1">
    <property type="nucleotide sequence ID" value="NZ_SAUY01000034.1"/>
</dbReference>
<sequence>MAQDSGAETGKQENAVEQASRSLREAILSGVFRPGERLKLASLTEMLDCSVMPLREALRLLEGQGLIEFNPNKGAVVRRIDRAYITDIYDLNTELRVMALRNLRYTLTLDRIERLAACQRAYDAAVSAGDDEAALNENRRFNSLLVEFGGNAEALRIFVRGWEMIYAFRHSYGYGGTRRQGLGVEMALIVNALRRHDFSEAEALLRMQNAAVMEDLFSRLPTSETT</sequence>
<keyword evidence="2" id="KW-0238">DNA-binding</keyword>
<dbReference type="PANTHER" id="PTHR43537:SF45">
    <property type="entry name" value="GNTR FAMILY REGULATORY PROTEIN"/>
    <property type="match status" value="1"/>
</dbReference>
<dbReference type="Pfam" id="PF07729">
    <property type="entry name" value="FCD"/>
    <property type="match status" value="1"/>
</dbReference>
<dbReference type="InterPro" id="IPR036390">
    <property type="entry name" value="WH_DNA-bd_sf"/>
</dbReference>
<dbReference type="Proteomes" id="UP000284451">
    <property type="component" value="Unassembled WGS sequence"/>
</dbReference>
<keyword evidence="3" id="KW-0804">Transcription</keyword>
<dbReference type="Gene3D" id="1.20.120.530">
    <property type="entry name" value="GntR ligand-binding domain-like"/>
    <property type="match status" value="1"/>
</dbReference>
<dbReference type="InterPro" id="IPR000524">
    <property type="entry name" value="Tscrpt_reg_HTH_GntR"/>
</dbReference>
<keyword evidence="1" id="KW-0805">Transcription regulation</keyword>
<dbReference type="InterPro" id="IPR011711">
    <property type="entry name" value="GntR_C"/>
</dbReference>
<reference evidence="5 6" key="1">
    <citation type="submission" date="2019-01" db="EMBL/GenBank/DDBJ databases">
        <title>Sinorhodobacter populi sp. nov. isolated from the symptomatic bark tissue of Populus euramericana canker.</title>
        <authorList>
            <person name="Xu G."/>
        </authorList>
    </citation>
    <scope>NUCLEOTIDE SEQUENCE [LARGE SCALE GENOMIC DNA]</scope>
    <source>
        <strain evidence="5 6">07D10-4-3</strain>
    </source>
</reference>
<accession>A0A443K340</accession>
<gene>
    <name evidence="5" type="ORF">D2T29_19015</name>
</gene>
<dbReference type="PROSITE" id="PS50949">
    <property type="entry name" value="HTH_GNTR"/>
    <property type="match status" value="1"/>
</dbReference>
<protein>
    <submittedName>
        <fullName evidence="5">GntR family transcriptional regulator</fullName>
    </submittedName>
</protein>
<dbReference type="GO" id="GO:0003677">
    <property type="term" value="F:DNA binding"/>
    <property type="evidence" value="ECO:0007669"/>
    <property type="project" value="UniProtKB-KW"/>
</dbReference>
<evidence type="ECO:0000313" key="6">
    <source>
        <dbReference type="Proteomes" id="UP000284451"/>
    </source>
</evidence>
<dbReference type="CDD" id="cd07377">
    <property type="entry name" value="WHTH_GntR"/>
    <property type="match status" value="1"/>
</dbReference>
<proteinExistence type="predicted"/>
<dbReference type="AlphaFoldDB" id="A0A443K340"/>
<dbReference type="SMART" id="SM00345">
    <property type="entry name" value="HTH_GNTR"/>
    <property type="match status" value="1"/>
</dbReference>
<dbReference type="GO" id="GO:0003700">
    <property type="term" value="F:DNA-binding transcription factor activity"/>
    <property type="evidence" value="ECO:0007669"/>
    <property type="project" value="InterPro"/>
</dbReference>
<dbReference type="InterPro" id="IPR036388">
    <property type="entry name" value="WH-like_DNA-bd_sf"/>
</dbReference>
<organism evidence="5 6">
    <name type="scientific">Paenirhodobacter populi</name>
    <dbReference type="NCBI Taxonomy" id="2306993"/>
    <lineage>
        <taxon>Bacteria</taxon>
        <taxon>Pseudomonadati</taxon>
        <taxon>Pseudomonadota</taxon>
        <taxon>Alphaproteobacteria</taxon>
        <taxon>Rhodobacterales</taxon>
        <taxon>Rhodobacter group</taxon>
        <taxon>Paenirhodobacter</taxon>
    </lineage>
</organism>
<dbReference type="SUPFAM" id="SSF46785">
    <property type="entry name" value="Winged helix' DNA-binding domain"/>
    <property type="match status" value="1"/>
</dbReference>
<dbReference type="EMBL" id="SAUY01000034">
    <property type="protein sequence ID" value="RWR27178.1"/>
    <property type="molecule type" value="Genomic_DNA"/>
</dbReference>
<reference evidence="5 6" key="2">
    <citation type="submission" date="2019-01" db="EMBL/GenBank/DDBJ databases">
        <authorList>
            <person name="Li Y."/>
        </authorList>
    </citation>
    <scope>NUCLEOTIDE SEQUENCE [LARGE SCALE GENOMIC DNA]</scope>
    <source>
        <strain evidence="5 6">07D10-4-3</strain>
    </source>
</reference>
<dbReference type="PANTHER" id="PTHR43537">
    <property type="entry name" value="TRANSCRIPTIONAL REGULATOR, GNTR FAMILY"/>
    <property type="match status" value="1"/>
</dbReference>